<dbReference type="EMBL" id="LAQJ01000273">
    <property type="protein sequence ID" value="KKO18384.1"/>
    <property type="molecule type" value="Genomic_DNA"/>
</dbReference>
<sequence>MSVKKKVVKFLGNLSQDELYEARNCIDTLICNQGEPAIKPHKGKQKTADAFSDMMRQERFYHIFTCKFKKVNELKKPASIGTVVDISKSGLRLKTKNNHITVGNLLVIFPGKKAEASILAISPEYDHDGNKIFAEVTRVKELLEMSELGCKFLPRKSLLFDLVV</sequence>
<proteinExistence type="predicted"/>
<accession>A0A0M2UV56</accession>
<evidence type="ECO:0008006" key="3">
    <source>
        <dbReference type="Google" id="ProtNLM"/>
    </source>
</evidence>
<name>A0A0M2UV56_9BACT</name>
<evidence type="ECO:0000313" key="1">
    <source>
        <dbReference type="EMBL" id="KKO18384.1"/>
    </source>
</evidence>
<protein>
    <recommendedName>
        <fullName evidence="3">PilZ domain-containing protein</fullName>
    </recommendedName>
</protein>
<dbReference type="Proteomes" id="UP000034954">
    <property type="component" value="Unassembled WGS sequence"/>
</dbReference>
<dbReference type="AlphaFoldDB" id="A0A0M2UV56"/>
<organism evidence="1 2">
    <name type="scientific">Candidatus Brocadia fulgida</name>
    <dbReference type="NCBI Taxonomy" id="380242"/>
    <lineage>
        <taxon>Bacteria</taxon>
        <taxon>Pseudomonadati</taxon>
        <taxon>Planctomycetota</taxon>
        <taxon>Candidatus Brocadiia</taxon>
        <taxon>Candidatus Brocadiales</taxon>
        <taxon>Candidatus Brocadiaceae</taxon>
        <taxon>Candidatus Brocadia</taxon>
    </lineage>
</organism>
<reference evidence="1 2" key="1">
    <citation type="journal article" date="2013" name="BMC Microbiol.">
        <title>Identification of the type II cytochrome c maturation pathway in anammox bacteria by comparative genomics.</title>
        <authorList>
            <person name="Ferousi C."/>
            <person name="Speth D.R."/>
            <person name="Reimann J."/>
            <person name="Op den Camp H.J."/>
            <person name="Allen J.W."/>
            <person name="Keltjens J.T."/>
            <person name="Jetten M.S."/>
        </authorList>
    </citation>
    <scope>NUCLEOTIDE SEQUENCE [LARGE SCALE GENOMIC DNA]</scope>
    <source>
        <strain evidence="1">RU1</strain>
    </source>
</reference>
<evidence type="ECO:0000313" key="2">
    <source>
        <dbReference type="Proteomes" id="UP000034954"/>
    </source>
</evidence>
<gene>
    <name evidence="1" type="ORF">BROFUL_02890</name>
</gene>
<keyword evidence="2" id="KW-1185">Reference proteome</keyword>
<comment type="caution">
    <text evidence="1">The sequence shown here is derived from an EMBL/GenBank/DDBJ whole genome shotgun (WGS) entry which is preliminary data.</text>
</comment>